<keyword evidence="7" id="KW-1185">Reference proteome</keyword>
<dbReference type="PROSITE" id="PS50026">
    <property type="entry name" value="EGF_3"/>
    <property type="match status" value="1"/>
</dbReference>
<dbReference type="GO" id="GO:0016020">
    <property type="term" value="C:membrane"/>
    <property type="evidence" value="ECO:0007669"/>
    <property type="project" value="UniProtKB-SubCell"/>
</dbReference>
<feature type="domain" description="Laminin G" evidence="4">
    <location>
        <begin position="177"/>
        <end position="390"/>
    </location>
</feature>
<dbReference type="AlphaFoldDB" id="A0A0R3XAA2"/>
<dbReference type="EMBL" id="UYWX01021728">
    <property type="protein sequence ID" value="VDM35442.1"/>
    <property type="molecule type" value="Genomic_DNA"/>
</dbReference>
<keyword evidence="2" id="KW-0245">EGF-like domain</keyword>
<dbReference type="PANTHER" id="PTHR15036:SF49">
    <property type="entry name" value="AXOTACTIN"/>
    <property type="match status" value="1"/>
</dbReference>
<evidence type="ECO:0000256" key="1">
    <source>
        <dbReference type="ARBA" id="ARBA00023157"/>
    </source>
</evidence>
<dbReference type="InterPro" id="IPR001791">
    <property type="entry name" value="Laminin_G"/>
</dbReference>
<feature type="region of interest" description="Disordered" evidence="3">
    <location>
        <begin position="314"/>
        <end position="335"/>
    </location>
</feature>
<evidence type="ECO:0000313" key="6">
    <source>
        <dbReference type="EMBL" id="VDM35442.1"/>
    </source>
</evidence>
<dbReference type="InterPro" id="IPR050372">
    <property type="entry name" value="Neurexin-related_CASP"/>
</dbReference>
<dbReference type="STRING" id="6205.A0A0R3XAA2"/>
<dbReference type="WBParaSite" id="TTAC_0001047901-mRNA-1">
    <property type="protein sequence ID" value="TTAC_0001047901-mRNA-1"/>
    <property type="gene ID" value="TTAC_0001047901"/>
</dbReference>
<accession>A0A0R3XAA2</accession>
<keyword evidence="1" id="KW-1015">Disulfide bond</keyword>
<comment type="caution">
    <text evidence="2">Lacks conserved residue(s) required for the propagation of feature annotation.</text>
</comment>
<dbReference type="CDD" id="cd00110">
    <property type="entry name" value="LamG"/>
    <property type="match status" value="1"/>
</dbReference>
<evidence type="ECO:0000256" key="2">
    <source>
        <dbReference type="PROSITE-ProRule" id="PRU00076"/>
    </source>
</evidence>
<sequence>MLAFHDALVGMEPERSNLVFGEEAWLNFFPVIDDPDHGSRVSIHFKTREQNAIIVLAETSEAGEEILTVCLLNGSIRFLLRSPGLQKNAIVQKSQACKSPYSTCSDGAWHHLSFLYNPLRIFYQSREGLIDLIDLIKENSTEQKEAIGVGEISYRAVAFQACAVARKAKRDARSDDSEITFMRPGGYLRSQQGWRTVSAGIVTFKIRTLKMNCLLLFSSSGWPKSEKKDIFPRTGPINPVNPVDRLTGTDIFSAELREGYLVFLLNTGSGINEFATERIWRGHQDRSEWFVADGASHHVEIQLINGSLSVTMDGRTHNMRPKTKPKYEEMRDETPPQAWSARLREDFVGCLSALSIDGESLDLALEATAHWAKGYVRLGEIDLKGLGDMCTAQENPCSPGTCMQGSWSEPLCDCTQTNFVGSRCKEGMKIVFIFYHGIRLCTMGKQGNTTIKRAKFNTSVFVIS</sequence>
<evidence type="ECO:0000313" key="8">
    <source>
        <dbReference type="WBParaSite" id="TTAC_0001047901-mRNA-1"/>
    </source>
</evidence>
<dbReference type="SMART" id="SM00282">
    <property type="entry name" value="LamG"/>
    <property type="match status" value="1"/>
</dbReference>
<dbReference type="Pfam" id="PF02210">
    <property type="entry name" value="Laminin_G_2"/>
    <property type="match status" value="1"/>
</dbReference>
<protein>
    <submittedName>
        <fullName evidence="8">LAM_G_DOMAIN domain-containing protein</fullName>
    </submittedName>
</protein>
<organism evidence="8">
    <name type="scientific">Hydatigena taeniaeformis</name>
    <name type="common">Feline tapeworm</name>
    <name type="synonym">Taenia taeniaeformis</name>
    <dbReference type="NCBI Taxonomy" id="6205"/>
    <lineage>
        <taxon>Eukaryota</taxon>
        <taxon>Metazoa</taxon>
        <taxon>Spiralia</taxon>
        <taxon>Lophotrochozoa</taxon>
        <taxon>Platyhelminthes</taxon>
        <taxon>Cestoda</taxon>
        <taxon>Eucestoda</taxon>
        <taxon>Cyclophyllidea</taxon>
        <taxon>Taeniidae</taxon>
        <taxon>Hydatigera</taxon>
    </lineage>
</organism>
<dbReference type="InterPro" id="IPR000742">
    <property type="entry name" value="EGF"/>
</dbReference>
<dbReference type="PROSITE" id="PS50025">
    <property type="entry name" value="LAM_G_DOMAIN"/>
    <property type="match status" value="1"/>
</dbReference>
<dbReference type="PANTHER" id="PTHR15036">
    <property type="entry name" value="PIKACHURIN-LIKE PROTEIN"/>
    <property type="match status" value="1"/>
</dbReference>
<reference evidence="8" key="1">
    <citation type="submission" date="2017-02" db="UniProtKB">
        <authorList>
            <consortium name="WormBaseParasite"/>
        </authorList>
    </citation>
    <scope>IDENTIFICATION</scope>
</reference>
<dbReference type="OrthoDB" id="6275838at2759"/>
<evidence type="ECO:0000259" key="4">
    <source>
        <dbReference type="PROSITE" id="PS50025"/>
    </source>
</evidence>
<evidence type="ECO:0000256" key="3">
    <source>
        <dbReference type="SAM" id="MobiDB-lite"/>
    </source>
</evidence>
<dbReference type="SUPFAM" id="SSF49899">
    <property type="entry name" value="Concanavalin A-like lectins/glucanases"/>
    <property type="match status" value="2"/>
</dbReference>
<dbReference type="InterPro" id="IPR013320">
    <property type="entry name" value="ConA-like_dom_sf"/>
</dbReference>
<dbReference type="Proteomes" id="UP000274429">
    <property type="component" value="Unassembled WGS sequence"/>
</dbReference>
<dbReference type="Gene3D" id="2.60.120.200">
    <property type="match status" value="2"/>
</dbReference>
<gene>
    <name evidence="6" type="ORF">TTAC_LOCUS10462</name>
</gene>
<evidence type="ECO:0000259" key="5">
    <source>
        <dbReference type="PROSITE" id="PS50026"/>
    </source>
</evidence>
<feature type="domain" description="EGF-like" evidence="5">
    <location>
        <begin position="386"/>
        <end position="425"/>
    </location>
</feature>
<reference evidence="6 7" key="2">
    <citation type="submission" date="2018-11" db="EMBL/GenBank/DDBJ databases">
        <authorList>
            <consortium name="Pathogen Informatics"/>
        </authorList>
    </citation>
    <scope>NUCLEOTIDE SEQUENCE [LARGE SCALE GENOMIC DNA]</scope>
</reference>
<proteinExistence type="predicted"/>
<name>A0A0R3XAA2_HYDTA</name>
<evidence type="ECO:0000313" key="7">
    <source>
        <dbReference type="Proteomes" id="UP000274429"/>
    </source>
</evidence>
<feature type="compositionally biased region" description="Basic and acidic residues" evidence="3">
    <location>
        <begin position="325"/>
        <end position="334"/>
    </location>
</feature>